<dbReference type="EC" id="2.5.1.3" evidence="9"/>
<evidence type="ECO:0000256" key="7">
    <source>
        <dbReference type="ARBA" id="ARBA00047851"/>
    </source>
</evidence>
<reference evidence="14" key="1">
    <citation type="journal article" date="2019" name="Int. J. Syst. Evol. Microbiol.">
        <title>The Global Catalogue of Microorganisms (GCM) 10K type strain sequencing project: providing services to taxonomists for standard genome sequencing and annotation.</title>
        <authorList>
            <consortium name="The Broad Institute Genomics Platform"/>
            <consortium name="The Broad Institute Genome Sequencing Center for Infectious Disease"/>
            <person name="Wu L."/>
            <person name="Ma J."/>
        </authorList>
    </citation>
    <scope>NUCLEOTIDE SEQUENCE [LARGE SCALE GENOMIC DNA]</scope>
    <source>
        <strain evidence="14">CCUG 59189</strain>
    </source>
</reference>
<feature type="binding site" evidence="9">
    <location>
        <position position="118"/>
    </location>
    <ligand>
        <name>4-amino-2-methyl-5-(diphosphooxymethyl)pyrimidine</name>
        <dbReference type="ChEBI" id="CHEBI:57841"/>
    </ligand>
</feature>
<comment type="catalytic activity">
    <reaction evidence="8 9 10">
        <text>2-[(2R,5Z)-2-carboxy-4-methylthiazol-5(2H)-ylidene]ethyl phosphate + 4-amino-2-methyl-5-(diphosphooxymethyl)pyrimidine + 2 H(+) = thiamine phosphate + CO2 + diphosphate</text>
        <dbReference type="Rhea" id="RHEA:47844"/>
        <dbReference type="ChEBI" id="CHEBI:15378"/>
        <dbReference type="ChEBI" id="CHEBI:16526"/>
        <dbReference type="ChEBI" id="CHEBI:33019"/>
        <dbReference type="ChEBI" id="CHEBI:37575"/>
        <dbReference type="ChEBI" id="CHEBI:57841"/>
        <dbReference type="ChEBI" id="CHEBI:62899"/>
        <dbReference type="EC" id="2.5.1.3"/>
    </reaction>
</comment>
<feature type="binding site" evidence="9">
    <location>
        <position position="147"/>
    </location>
    <ligand>
        <name>4-amino-2-methyl-5-(diphosphooxymethyl)pyrimidine</name>
        <dbReference type="ChEBI" id="CHEBI:57841"/>
    </ligand>
</feature>
<evidence type="ECO:0000256" key="11">
    <source>
        <dbReference type="RuleBase" id="RU004253"/>
    </source>
</evidence>
<keyword evidence="5 9" id="KW-0784">Thiamine biosynthesis</keyword>
<evidence type="ECO:0000256" key="10">
    <source>
        <dbReference type="RuleBase" id="RU003826"/>
    </source>
</evidence>
<evidence type="ECO:0000259" key="12">
    <source>
        <dbReference type="Pfam" id="PF02581"/>
    </source>
</evidence>
<comment type="similarity">
    <text evidence="9 10">Belongs to the thiamine-phosphate synthase family.</text>
</comment>
<evidence type="ECO:0000256" key="5">
    <source>
        <dbReference type="ARBA" id="ARBA00022977"/>
    </source>
</evidence>
<dbReference type="InterPro" id="IPR013785">
    <property type="entry name" value="Aldolase_TIM"/>
</dbReference>
<evidence type="ECO:0000256" key="4">
    <source>
        <dbReference type="ARBA" id="ARBA00022842"/>
    </source>
</evidence>
<accession>A0ABW3S3X2</accession>
<comment type="pathway">
    <text evidence="1 9 11">Cofactor biosynthesis; thiamine diphosphate biosynthesis; thiamine phosphate from 4-amino-2-methyl-5-diphosphomethylpyrimidine and 4-methyl-5-(2-phosphoethyl)-thiazole: step 1/1.</text>
</comment>
<feature type="domain" description="Thiamine phosphate synthase/TenI" evidence="12">
    <location>
        <begin position="17"/>
        <end position="199"/>
    </location>
</feature>
<feature type="binding site" evidence="9">
    <location>
        <position position="81"/>
    </location>
    <ligand>
        <name>Mg(2+)</name>
        <dbReference type="ChEBI" id="CHEBI:18420"/>
    </ligand>
</feature>
<dbReference type="GO" id="GO:0004789">
    <property type="term" value="F:thiamine-phosphate diphosphorylase activity"/>
    <property type="evidence" value="ECO:0007669"/>
    <property type="project" value="UniProtKB-EC"/>
</dbReference>
<evidence type="ECO:0000313" key="13">
    <source>
        <dbReference type="EMBL" id="MFD1178736.1"/>
    </source>
</evidence>
<feature type="binding site" evidence="9">
    <location>
        <begin position="45"/>
        <end position="49"/>
    </location>
    <ligand>
        <name>4-amino-2-methyl-5-(diphosphooxymethyl)pyrimidine</name>
        <dbReference type="ChEBI" id="CHEBI:57841"/>
    </ligand>
</feature>
<dbReference type="PANTHER" id="PTHR20857">
    <property type="entry name" value="THIAMINE-PHOSPHATE PYROPHOSPHORYLASE"/>
    <property type="match status" value="1"/>
</dbReference>
<evidence type="ECO:0000256" key="6">
    <source>
        <dbReference type="ARBA" id="ARBA00047334"/>
    </source>
</evidence>
<keyword evidence="3 9" id="KW-0479">Metal-binding</keyword>
<evidence type="ECO:0000256" key="3">
    <source>
        <dbReference type="ARBA" id="ARBA00022723"/>
    </source>
</evidence>
<feature type="binding site" evidence="9">
    <location>
        <position position="100"/>
    </location>
    <ligand>
        <name>Mg(2+)</name>
        <dbReference type="ChEBI" id="CHEBI:18420"/>
    </ligand>
</feature>
<dbReference type="RefSeq" id="WP_379321178.1">
    <property type="nucleotide sequence ID" value="NZ_JBHTLM010000020.1"/>
</dbReference>
<dbReference type="HAMAP" id="MF_00097">
    <property type="entry name" value="TMP_synthase"/>
    <property type="match status" value="1"/>
</dbReference>
<dbReference type="Proteomes" id="UP001597262">
    <property type="component" value="Unassembled WGS sequence"/>
</dbReference>
<keyword evidence="2 9" id="KW-0808">Transferase</keyword>
<feature type="binding site" evidence="9">
    <location>
        <begin position="144"/>
        <end position="146"/>
    </location>
    <ligand>
        <name>2-[(2R,5Z)-2-carboxy-4-methylthiazol-5(2H)-ylidene]ethyl phosphate</name>
        <dbReference type="ChEBI" id="CHEBI:62899"/>
    </ligand>
</feature>
<evidence type="ECO:0000313" key="14">
    <source>
        <dbReference type="Proteomes" id="UP001597262"/>
    </source>
</evidence>
<evidence type="ECO:0000256" key="2">
    <source>
        <dbReference type="ARBA" id="ARBA00022679"/>
    </source>
</evidence>
<proteinExistence type="inferred from homology"/>
<keyword evidence="4 9" id="KW-0460">Magnesium</keyword>
<gene>
    <name evidence="9 13" type="primary">thiE</name>
    <name evidence="13" type="ORF">ACFQ3W_20895</name>
</gene>
<comment type="caution">
    <text evidence="13">The sequence shown here is derived from an EMBL/GenBank/DDBJ whole genome shotgun (WGS) entry which is preliminary data.</text>
</comment>
<dbReference type="CDD" id="cd00564">
    <property type="entry name" value="TMP_TenI"/>
    <property type="match status" value="1"/>
</dbReference>
<dbReference type="EMBL" id="JBHTLM010000020">
    <property type="protein sequence ID" value="MFD1178736.1"/>
    <property type="molecule type" value="Genomic_DNA"/>
</dbReference>
<keyword evidence="14" id="KW-1185">Reference proteome</keyword>
<comment type="function">
    <text evidence="9">Condenses 4-methyl-5-(beta-hydroxyethyl)thiazole monophosphate (THZ-P) and 2-methyl-4-amino-5-hydroxymethyl pyrimidine pyrophosphate (HMP-PP) to form thiamine monophosphate (TMP).</text>
</comment>
<dbReference type="Gene3D" id="3.20.20.70">
    <property type="entry name" value="Aldolase class I"/>
    <property type="match status" value="1"/>
</dbReference>
<comment type="catalytic activity">
    <reaction evidence="7 9 10">
        <text>2-(2-carboxy-4-methylthiazol-5-yl)ethyl phosphate + 4-amino-2-methyl-5-(diphosphooxymethyl)pyrimidine + 2 H(+) = thiamine phosphate + CO2 + diphosphate</text>
        <dbReference type="Rhea" id="RHEA:47848"/>
        <dbReference type="ChEBI" id="CHEBI:15378"/>
        <dbReference type="ChEBI" id="CHEBI:16526"/>
        <dbReference type="ChEBI" id="CHEBI:33019"/>
        <dbReference type="ChEBI" id="CHEBI:37575"/>
        <dbReference type="ChEBI" id="CHEBI:57841"/>
        <dbReference type="ChEBI" id="CHEBI:62890"/>
        <dbReference type="EC" id="2.5.1.3"/>
    </reaction>
</comment>
<dbReference type="InterPro" id="IPR036206">
    <property type="entry name" value="ThiamineP_synth_sf"/>
</dbReference>
<evidence type="ECO:0000256" key="9">
    <source>
        <dbReference type="HAMAP-Rule" id="MF_00097"/>
    </source>
</evidence>
<protein>
    <recommendedName>
        <fullName evidence="9">Thiamine-phosphate synthase</fullName>
        <shortName evidence="9">TP synthase</shortName>
        <shortName evidence="9">TPS</shortName>
        <ecNumber evidence="9">2.5.1.3</ecNumber>
    </recommendedName>
    <alternativeName>
        <fullName evidence="9">Thiamine-phosphate pyrophosphorylase</fullName>
        <shortName evidence="9">TMP pyrophosphorylase</shortName>
        <shortName evidence="9">TMP-PPase</shortName>
    </alternativeName>
</protein>
<dbReference type="SUPFAM" id="SSF51391">
    <property type="entry name" value="Thiamin phosphate synthase"/>
    <property type="match status" value="1"/>
</dbReference>
<feature type="binding site" evidence="9">
    <location>
        <begin position="196"/>
        <end position="197"/>
    </location>
    <ligand>
        <name>2-[(2R,5Z)-2-carboxy-4-methylthiazol-5(2H)-ylidene]ethyl phosphate</name>
        <dbReference type="ChEBI" id="CHEBI:62899"/>
    </ligand>
</feature>
<feature type="binding site" evidence="9">
    <location>
        <position position="176"/>
    </location>
    <ligand>
        <name>2-[(2R,5Z)-2-carboxy-4-methylthiazol-5(2H)-ylidene]ethyl phosphate</name>
        <dbReference type="ChEBI" id="CHEBI:62899"/>
    </ligand>
</feature>
<sequence length="220" mass="23401">MSGRISSSRMRGLLETYLVIGSPNCKAEPILVLEEAIAGGVTLVQFREKGEGALHGELMFRLAMQLHEVCRKANIPFIINDDVELALQIGADGVHVGQTDEVADLVRSRIGNMILGVSAYTVVEAEAAIHRGADYLGVGPIFPTASKSDAKAPQGTNIICEMRRKGIDLPLVGIGGITTDSACEVIRAEADGIAVISAITQADNVRGAVKKLKQAVRENR</sequence>
<evidence type="ECO:0000256" key="8">
    <source>
        <dbReference type="ARBA" id="ARBA00047883"/>
    </source>
</evidence>
<feature type="binding site" evidence="9">
    <location>
        <position position="80"/>
    </location>
    <ligand>
        <name>4-amino-2-methyl-5-(diphosphooxymethyl)pyrimidine</name>
        <dbReference type="ChEBI" id="CHEBI:57841"/>
    </ligand>
</feature>
<organism evidence="13 14">
    <name type="scientific">Paenibacillus puldeungensis</name>
    <dbReference type="NCBI Taxonomy" id="696536"/>
    <lineage>
        <taxon>Bacteria</taxon>
        <taxon>Bacillati</taxon>
        <taxon>Bacillota</taxon>
        <taxon>Bacilli</taxon>
        <taxon>Bacillales</taxon>
        <taxon>Paenibacillaceae</taxon>
        <taxon>Paenibacillus</taxon>
    </lineage>
</organism>
<dbReference type="InterPro" id="IPR034291">
    <property type="entry name" value="TMP_synthase"/>
</dbReference>
<dbReference type="PANTHER" id="PTHR20857:SF15">
    <property type="entry name" value="THIAMINE-PHOSPHATE SYNTHASE"/>
    <property type="match status" value="1"/>
</dbReference>
<dbReference type="InterPro" id="IPR022998">
    <property type="entry name" value="ThiamineP_synth_TenI"/>
</dbReference>
<comment type="cofactor">
    <cofactor evidence="9">
        <name>Mg(2+)</name>
        <dbReference type="ChEBI" id="CHEBI:18420"/>
    </cofactor>
    <text evidence="9">Binds 1 Mg(2+) ion per subunit.</text>
</comment>
<dbReference type="NCBIfam" id="TIGR00693">
    <property type="entry name" value="thiE"/>
    <property type="match status" value="1"/>
</dbReference>
<comment type="catalytic activity">
    <reaction evidence="6 9 10">
        <text>4-methyl-5-(2-phosphooxyethyl)-thiazole + 4-amino-2-methyl-5-(diphosphooxymethyl)pyrimidine + H(+) = thiamine phosphate + diphosphate</text>
        <dbReference type="Rhea" id="RHEA:22328"/>
        <dbReference type="ChEBI" id="CHEBI:15378"/>
        <dbReference type="ChEBI" id="CHEBI:33019"/>
        <dbReference type="ChEBI" id="CHEBI:37575"/>
        <dbReference type="ChEBI" id="CHEBI:57841"/>
        <dbReference type="ChEBI" id="CHEBI:58296"/>
        <dbReference type="EC" id="2.5.1.3"/>
    </reaction>
</comment>
<dbReference type="Pfam" id="PF02581">
    <property type="entry name" value="TMP-TENI"/>
    <property type="match status" value="1"/>
</dbReference>
<name>A0ABW3S3X2_9BACL</name>
<evidence type="ECO:0000256" key="1">
    <source>
        <dbReference type="ARBA" id="ARBA00005165"/>
    </source>
</evidence>